<evidence type="ECO:0000313" key="2">
    <source>
        <dbReference type="EMBL" id="KAL2267459.1"/>
    </source>
</evidence>
<reference evidence="2 3" key="1">
    <citation type="journal article" date="2024" name="Commun. Biol.">
        <title>Comparative genomic analysis of thermophilic fungi reveals convergent evolutionary adaptations and gene losses.</title>
        <authorList>
            <person name="Steindorff A.S."/>
            <person name="Aguilar-Pontes M.V."/>
            <person name="Robinson A.J."/>
            <person name="Andreopoulos B."/>
            <person name="LaButti K."/>
            <person name="Kuo A."/>
            <person name="Mondo S."/>
            <person name="Riley R."/>
            <person name="Otillar R."/>
            <person name="Haridas S."/>
            <person name="Lipzen A."/>
            <person name="Grimwood J."/>
            <person name="Schmutz J."/>
            <person name="Clum A."/>
            <person name="Reid I.D."/>
            <person name="Moisan M.C."/>
            <person name="Butler G."/>
            <person name="Nguyen T.T.M."/>
            <person name="Dewar K."/>
            <person name="Conant G."/>
            <person name="Drula E."/>
            <person name="Henrissat B."/>
            <person name="Hansel C."/>
            <person name="Singer S."/>
            <person name="Hutchinson M.I."/>
            <person name="de Vries R.P."/>
            <person name="Natvig D.O."/>
            <person name="Powell A.J."/>
            <person name="Tsang A."/>
            <person name="Grigoriev I.V."/>
        </authorList>
    </citation>
    <scope>NUCLEOTIDE SEQUENCE [LARGE SCALE GENOMIC DNA]</scope>
    <source>
        <strain evidence="2 3">ATCC 22073</strain>
    </source>
</reference>
<feature type="compositionally biased region" description="Basic and acidic residues" evidence="1">
    <location>
        <begin position="474"/>
        <end position="484"/>
    </location>
</feature>
<feature type="region of interest" description="Disordered" evidence="1">
    <location>
        <begin position="728"/>
        <end position="767"/>
    </location>
</feature>
<feature type="compositionally biased region" description="Basic residues" evidence="1">
    <location>
        <begin position="81"/>
        <end position="109"/>
    </location>
</feature>
<organism evidence="2 3">
    <name type="scientific">Remersonia thermophila</name>
    <dbReference type="NCBI Taxonomy" id="72144"/>
    <lineage>
        <taxon>Eukaryota</taxon>
        <taxon>Fungi</taxon>
        <taxon>Dikarya</taxon>
        <taxon>Ascomycota</taxon>
        <taxon>Pezizomycotina</taxon>
        <taxon>Sordariomycetes</taxon>
        <taxon>Sordariomycetidae</taxon>
        <taxon>Sordariales</taxon>
        <taxon>Sordariales incertae sedis</taxon>
        <taxon>Remersonia</taxon>
    </lineage>
</organism>
<keyword evidence="3" id="KW-1185">Reference proteome</keyword>
<feature type="region of interest" description="Disordered" evidence="1">
    <location>
        <begin position="1"/>
        <end position="118"/>
    </location>
</feature>
<accession>A0ABR4DAS7</accession>
<feature type="region of interest" description="Disordered" evidence="1">
    <location>
        <begin position="504"/>
        <end position="603"/>
    </location>
</feature>
<name>A0ABR4DAS7_9PEZI</name>
<dbReference type="EMBL" id="JAZGUE010000004">
    <property type="protein sequence ID" value="KAL2267459.1"/>
    <property type="molecule type" value="Genomic_DNA"/>
</dbReference>
<dbReference type="Proteomes" id="UP001600064">
    <property type="component" value="Unassembled WGS sequence"/>
</dbReference>
<feature type="region of interest" description="Disordered" evidence="1">
    <location>
        <begin position="454"/>
        <end position="484"/>
    </location>
</feature>
<comment type="caution">
    <text evidence="2">The sequence shown here is derived from an EMBL/GenBank/DDBJ whole genome shotgun (WGS) entry which is preliminary data.</text>
</comment>
<feature type="region of interest" description="Disordered" evidence="1">
    <location>
        <begin position="418"/>
        <end position="439"/>
    </location>
</feature>
<dbReference type="GeneID" id="98125902"/>
<feature type="compositionally biased region" description="Pro residues" evidence="1">
    <location>
        <begin position="525"/>
        <end position="540"/>
    </location>
</feature>
<feature type="compositionally biased region" description="Basic and acidic residues" evidence="1">
    <location>
        <begin position="58"/>
        <end position="80"/>
    </location>
</feature>
<feature type="region of interest" description="Disordered" evidence="1">
    <location>
        <begin position="228"/>
        <end position="262"/>
    </location>
</feature>
<proteinExistence type="predicted"/>
<feature type="compositionally biased region" description="Low complexity" evidence="1">
    <location>
        <begin position="427"/>
        <end position="438"/>
    </location>
</feature>
<feature type="compositionally biased region" description="Polar residues" evidence="1">
    <location>
        <begin position="736"/>
        <end position="748"/>
    </location>
</feature>
<feature type="compositionally biased region" description="Gly residues" evidence="1">
    <location>
        <begin position="545"/>
        <end position="559"/>
    </location>
</feature>
<dbReference type="RefSeq" id="XP_070866186.1">
    <property type="nucleotide sequence ID" value="XM_071011258.1"/>
</dbReference>
<evidence type="ECO:0000256" key="1">
    <source>
        <dbReference type="SAM" id="MobiDB-lite"/>
    </source>
</evidence>
<protein>
    <submittedName>
        <fullName evidence="2">Uncharacterized protein</fullName>
    </submittedName>
</protein>
<evidence type="ECO:0000313" key="3">
    <source>
        <dbReference type="Proteomes" id="UP001600064"/>
    </source>
</evidence>
<feature type="compositionally biased region" description="Basic and acidic residues" evidence="1">
    <location>
        <begin position="593"/>
        <end position="603"/>
    </location>
</feature>
<gene>
    <name evidence="2" type="ORF">VTJ83DRAFT_4736</name>
</gene>
<feature type="region of interest" description="Disordered" evidence="1">
    <location>
        <begin position="282"/>
        <end position="376"/>
    </location>
</feature>
<sequence>MGGTSRPGRPTQRPRQSSVTRSVYEFFSRLRPSKRPEKGGTLVYLNAGAGATTGSLADDERRRGRRHDESRRGRRRDESRRGRRRDGHHHRGANRSTSRHRHRHHRHRRRDEDGKAEEVEEVVLLRPGSRPARSASRHAHGYRTRPTVTIAAPRGRHAGECDDEWATTATSTPTRAHSLDRYGSHAIRRCLSNDRKPMAAATNAAAAAAAAELGWHRPTASAAHNINAHRSRSQSVGTRAPCLTGSRSSRGMAQWQAGGGPERADGFRLHNYSLPELPSALRGHAAAASQQSLRGEEGHGLPYPDSVADNEARPTTARHASSLRIVPPAPPPPPSMFYHPQAGEPTPPPSSHGYRPQQQQQQPSSLPPELPASNLALPPDLYHAKLAHRRQRRVLLSNGDFLGVTGFNPFTGQPDVITPPTSSEDMAATSVTSSRATAGQDEAEEMLLGAGDDGAWNHPRDGQGVRRQASAASEQRKRDEKEARRALREAERVLRAEQRKARAREEVVRSGVTWRKDQRGWSSVPGPPPSSPLPPLPPLSLRPGMGIGIGMGMGMGKGSGLAAADTGPSPVSSGPSQAVPKKAKEIPSPSRSNRRERAAEFGERSSSESFLGIAAVAGRRNRCRRDLGGRNLTTRMGMRRAGWLPFGPAAEKRGRCRRVTTTCKAHRSVARRFLGREDFQGLRTFRLAALPNRPPSHLVVVTACNPSSICLESGPRRTSGTWMRALEGPAPRDMGTKSSLHFRTTFSSRLEGPREPIQTAAAGRGRD</sequence>
<feature type="compositionally biased region" description="Basic and acidic residues" evidence="1">
    <location>
        <begin position="504"/>
        <end position="519"/>
    </location>
</feature>